<keyword evidence="3" id="KW-1185">Reference proteome</keyword>
<reference evidence="3" key="1">
    <citation type="submission" date="2016-06" db="EMBL/GenBank/DDBJ databases">
        <title>Parallel loss of symbiosis genes in relatives of nitrogen-fixing non-legume Parasponia.</title>
        <authorList>
            <person name="Van Velzen R."/>
            <person name="Holmer R."/>
            <person name="Bu F."/>
            <person name="Rutten L."/>
            <person name="Van Zeijl A."/>
            <person name="Liu W."/>
            <person name="Santuari L."/>
            <person name="Cao Q."/>
            <person name="Sharma T."/>
            <person name="Shen D."/>
            <person name="Roswanjaya Y."/>
            <person name="Wardhani T."/>
            <person name="Kalhor M.S."/>
            <person name="Jansen J."/>
            <person name="Van den Hoogen J."/>
            <person name="Gungor B."/>
            <person name="Hartog M."/>
            <person name="Hontelez J."/>
            <person name="Verver J."/>
            <person name="Yang W.-C."/>
            <person name="Schijlen E."/>
            <person name="Repin R."/>
            <person name="Schilthuizen M."/>
            <person name="Schranz E."/>
            <person name="Heidstra R."/>
            <person name="Miyata K."/>
            <person name="Fedorova E."/>
            <person name="Kohlen W."/>
            <person name="Bisseling T."/>
            <person name="Smit S."/>
            <person name="Geurts R."/>
        </authorList>
    </citation>
    <scope>NUCLEOTIDE SEQUENCE [LARGE SCALE GENOMIC DNA]</scope>
    <source>
        <strain evidence="3">cv. WU1-14</strain>
    </source>
</reference>
<evidence type="ECO:0000313" key="3">
    <source>
        <dbReference type="Proteomes" id="UP000237105"/>
    </source>
</evidence>
<feature type="region of interest" description="Disordered" evidence="1">
    <location>
        <begin position="1"/>
        <end position="54"/>
    </location>
</feature>
<dbReference type="PANTHER" id="PTHR33240">
    <property type="entry name" value="OS08G0508500 PROTEIN"/>
    <property type="match status" value="1"/>
</dbReference>
<dbReference type="PANTHER" id="PTHR33240:SF15">
    <property type="entry name" value="GAG-PRO-LIKE PROTEIN"/>
    <property type="match status" value="1"/>
</dbReference>
<gene>
    <name evidence="2" type="ORF">PanWU01x14_096780</name>
</gene>
<evidence type="ECO:0000256" key="1">
    <source>
        <dbReference type="SAM" id="MobiDB-lite"/>
    </source>
</evidence>
<comment type="caution">
    <text evidence="2">The sequence shown here is derived from an EMBL/GenBank/DDBJ whole genome shotgun (WGS) entry which is preliminary data.</text>
</comment>
<evidence type="ECO:0000313" key="2">
    <source>
        <dbReference type="EMBL" id="PON68358.1"/>
    </source>
</evidence>
<accession>A0A2P5D557</accession>
<sequence>LKQYVKTDEAQPRQDTARTEKGKQAQASGSGEQTLRIVPTIVGRPEPTHDQEEKEKCLKRAEGRAKCLKGMGHSVNHLMSGEGRASAAPIVFTQQDLTTVRHPHDDPLVIKLQIGSALIGRVLVDGGSNVDILFLNTFENMGLDRSALRPTC</sequence>
<dbReference type="EMBL" id="JXTB01000064">
    <property type="protein sequence ID" value="PON68358.1"/>
    <property type="molecule type" value="Genomic_DNA"/>
</dbReference>
<protein>
    <recommendedName>
        <fullName evidence="4">Aspartic peptidase domain containing protein</fullName>
    </recommendedName>
</protein>
<dbReference type="AlphaFoldDB" id="A0A2P5D557"/>
<evidence type="ECO:0008006" key="4">
    <source>
        <dbReference type="Google" id="ProtNLM"/>
    </source>
</evidence>
<name>A0A2P5D557_PARAD</name>
<dbReference type="Proteomes" id="UP000237105">
    <property type="component" value="Unassembled WGS sequence"/>
</dbReference>
<feature type="compositionally biased region" description="Basic and acidic residues" evidence="1">
    <location>
        <begin position="1"/>
        <end position="23"/>
    </location>
</feature>
<feature type="non-terminal residue" evidence="2">
    <location>
        <position position="1"/>
    </location>
</feature>
<organism evidence="2 3">
    <name type="scientific">Parasponia andersonii</name>
    <name type="common">Sponia andersonii</name>
    <dbReference type="NCBI Taxonomy" id="3476"/>
    <lineage>
        <taxon>Eukaryota</taxon>
        <taxon>Viridiplantae</taxon>
        <taxon>Streptophyta</taxon>
        <taxon>Embryophyta</taxon>
        <taxon>Tracheophyta</taxon>
        <taxon>Spermatophyta</taxon>
        <taxon>Magnoliopsida</taxon>
        <taxon>eudicotyledons</taxon>
        <taxon>Gunneridae</taxon>
        <taxon>Pentapetalae</taxon>
        <taxon>rosids</taxon>
        <taxon>fabids</taxon>
        <taxon>Rosales</taxon>
        <taxon>Cannabaceae</taxon>
        <taxon>Parasponia</taxon>
    </lineage>
</organism>
<proteinExistence type="predicted"/>
<dbReference type="OrthoDB" id="1166097at2759"/>